<protein>
    <submittedName>
        <fullName evidence="3">Acyl-CoA dehydrogenase, N-terminal domain protein</fullName>
    </submittedName>
</protein>
<reference evidence="3" key="1">
    <citation type="submission" date="2014-01" db="EMBL/GenBank/DDBJ databases">
        <authorList>
            <person name="Brown-Elliot B."/>
            <person name="Wallace R."/>
            <person name="Lenaerts A."/>
            <person name="Ordway D."/>
            <person name="DeGroote M.A."/>
            <person name="Parker T."/>
            <person name="Sizemore C."/>
            <person name="Tallon L.J."/>
            <person name="Sadzewicz L.K."/>
            <person name="Sengamalay N."/>
            <person name="Fraser C.M."/>
            <person name="Hine E."/>
            <person name="Shefchek K.A."/>
            <person name="Das S.P."/>
            <person name="Tettelin H."/>
        </authorList>
    </citation>
    <scope>NUCLEOTIDE SEQUENCE [LARGE SCALE GENOMIC DNA]</scope>
    <source>
        <strain evidence="3">4042</strain>
    </source>
</reference>
<dbReference type="SUPFAM" id="SSF56645">
    <property type="entry name" value="Acyl-CoA dehydrogenase NM domain-like"/>
    <property type="match status" value="1"/>
</dbReference>
<feature type="compositionally biased region" description="Basic residues" evidence="1">
    <location>
        <begin position="94"/>
        <end position="108"/>
    </location>
</feature>
<dbReference type="InterPro" id="IPR037069">
    <property type="entry name" value="AcylCoA_DH/ox_N_sf"/>
</dbReference>
<dbReference type="GO" id="GO:0050660">
    <property type="term" value="F:flavin adenine dinucleotide binding"/>
    <property type="evidence" value="ECO:0007669"/>
    <property type="project" value="InterPro"/>
</dbReference>
<feature type="domain" description="Acyl-CoA dehydrogenase/oxidase N-terminal" evidence="2">
    <location>
        <begin position="8"/>
        <end position="91"/>
    </location>
</feature>
<organism evidence="3">
    <name type="scientific">Mycobacterium xenopi 4042</name>
    <dbReference type="NCBI Taxonomy" id="1299334"/>
    <lineage>
        <taxon>Bacteria</taxon>
        <taxon>Bacillati</taxon>
        <taxon>Actinomycetota</taxon>
        <taxon>Actinomycetes</taxon>
        <taxon>Mycobacteriales</taxon>
        <taxon>Mycobacteriaceae</taxon>
        <taxon>Mycobacterium</taxon>
    </lineage>
</organism>
<dbReference type="Pfam" id="PF02771">
    <property type="entry name" value="Acyl-CoA_dh_N"/>
    <property type="match status" value="1"/>
</dbReference>
<proteinExistence type="predicted"/>
<dbReference type="EMBL" id="JAOB01000032">
    <property type="protein sequence ID" value="EUA54708.1"/>
    <property type="molecule type" value="Genomic_DNA"/>
</dbReference>
<dbReference type="Gene3D" id="1.10.540.10">
    <property type="entry name" value="Acyl-CoA dehydrogenase/oxidase, N-terminal domain"/>
    <property type="match status" value="1"/>
</dbReference>
<feature type="compositionally biased region" description="Basic residues" evidence="1">
    <location>
        <begin position="131"/>
        <end position="158"/>
    </location>
</feature>
<dbReference type="GO" id="GO:0016627">
    <property type="term" value="F:oxidoreductase activity, acting on the CH-CH group of donors"/>
    <property type="evidence" value="ECO:0007669"/>
    <property type="project" value="InterPro"/>
</dbReference>
<evidence type="ECO:0000256" key="1">
    <source>
        <dbReference type="SAM" id="MobiDB-lite"/>
    </source>
</evidence>
<dbReference type="InterPro" id="IPR013786">
    <property type="entry name" value="AcylCoA_DH/ox_N"/>
</dbReference>
<evidence type="ECO:0000259" key="2">
    <source>
        <dbReference type="Pfam" id="PF02771"/>
    </source>
</evidence>
<dbReference type="AlphaFoldDB" id="X8CGZ4"/>
<evidence type="ECO:0000313" key="3">
    <source>
        <dbReference type="EMBL" id="EUA54708.1"/>
    </source>
</evidence>
<name>X8CGZ4_MYCXE</name>
<accession>X8CGZ4</accession>
<sequence>MNADLLYSDTEEALRDSVRHLLADRCPPEAVMRLYDPGPPDFSGVWKQLAADLGVAGLLVPEELGGAGAGAREAAVVMEEIGRPSPGAISVQRGARHRRAAAGRRHRNPAAPSGWRDHCGAGSAAIERAGRPSHRRQHRCGRSGRRGHQRRWRSRSRRAGGAGNRP</sequence>
<dbReference type="PATRIC" id="fig|1299334.3.peg.3167"/>
<comment type="caution">
    <text evidence="3">The sequence shown here is derived from an EMBL/GenBank/DDBJ whole genome shotgun (WGS) entry which is preliminary data.</text>
</comment>
<feature type="region of interest" description="Disordered" evidence="1">
    <location>
        <begin position="85"/>
        <end position="166"/>
    </location>
</feature>
<gene>
    <name evidence="3" type="ORF">I553_1356</name>
</gene>
<dbReference type="InterPro" id="IPR009100">
    <property type="entry name" value="AcylCoA_DH/oxidase_NM_dom_sf"/>
</dbReference>